<proteinExistence type="predicted"/>
<evidence type="ECO:0000256" key="1">
    <source>
        <dbReference type="SAM" id="MobiDB-lite"/>
    </source>
</evidence>
<feature type="compositionally biased region" description="Basic and acidic residues" evidence="1">
    <location>
        <begin position="541"/>
        <end position="571"/>
    </location>
</feature>
<feature type="region of interest" description="Disordered" evidence="1">
    <location>
        <begin position="521"/>
        <end position="573"/>
    </location>
</feature>
<organism evidence="2 3">
    <name type="scientific">Rhamnusium bicolor</name>
    <dbReference type="NCBI Taxonomy" id="1586634"/>
    <lineage>
        <taxon>Eukaryota</taxon>
        <taxon>Metazoa</taxon>
        <taxon>Ecdysozoa</taxon>
        <taxon>Arthropoda</taxon>
        <taxon>Hexapoda</taxon>
        <taxon>Insecta</taxon>
        <taxon>Pterygota</taxon>
        <taxon>Neoptera</taxon>
        <taxon>Endopterygota</taxon>
        <taxon>Coleoptera</taxon>
        <taxon>Polyphaga</taxon>
        <taxon>Cucujiformia</taxon>
        <taxon>Chrysomeloidea</taxon>
        <taxon>Cerambycidae</taxon>
        <taxon>Lepturinae</taxon>
        <taxon>Rhagiini</taxon>
        <taxon>Rhamnusium</taxon>
    </lineage>
</organism>
<gene>
    <name evidence="2" type="ORF">NQ314_015099</name>
</gene>
<dbReference type="Proteomes" id="UP001162156">
    <property type="component" value="Unassembled WGS sequence"/>
</dbReference>
<comment type="caution">
    <text evidence="2">The sequence shown here is derived from an EMBL/GenBank/DDBJ whole genome shotgun (WGS) entry which is preliminary data.</text>
</comment>
<name>A0AAV8X0B4_9CUCU</name>
<feature type="compositionally biased region" description="Acidic residues" evidence="1">
    <location>
        <begin position="527"/>
        <end position="540"/>
    </location>
</feature>
<keyword evidence="3" id="KW-1185">Reference proteome</keyword>
<accession>A0AAV8X0B4</accession>
<sequence length="655" mass="74288">MQDSLASETSLASRGETGLRTDRVAGSALDELQHTVESSGVSGAAPRMTTAKQFEKATIPHSQEKAGIVPRFLVIKRIDEGNFDKVSPFVISKSLFGLIGNLKSIKKSKEGLLVETVSEAQARRLLQVKKINNFNVIVEAHRSLNYSKGVVSCSDLLNCSIEEILNEMETEGVINVRRIKKRNIKILENLSYGEARKKVCGPKRTNYVTYAQVANRDTHRTLVEQLLPSITKAIEDQIQNVINAFASDPNKLTQHLSQDSQKYSTMEPPSSSKPNLPMKSNSVSDASQIAISEKRKRNDKNYVVEDSLDSDDSFFSALSSLNWGCDRDTLIKLYKTLLLPRIDYGCIIYGAARKSKLRKLDTIQGNALRLALGAFRTSPLQSLNCEASVPPLSIRRRQFLLTYAVNVWSQPEHMNYDILFNESNRDIYEGRHTITKPVSVRLEETLRSLSISYLPEMYSRGPSETPPWMMAHLEINFDCSIFKKSETNKYLLLYTFWSILEKHPGNQIIYTDGSKTDHGVGNLPNLDYEEDNENTVEDKEDEKAKVEGNVQEEKGTEFVNKNDDRENDNSKKRIRNKKKIKDNKINIPVPWTSDEKNAVLKNFHIKIKKGIVPGKVECENCIKENGELSNRNWKKIKFCVKNEISKIRKSKNKEM</sequence>
<dbReference type="EMBL" id="JANEYF010004187">
    <property type="protein sequence ID" value="KAJ8931947.1"/>
    <property type="molecule type" value="Genomic_DNA"/>
</dbReference>
<evidence type="ECO:0000313" key="3">
    <source>
        <dbReference type="Proteomes" id="UP001162156"/>
    </source>
</evidence>
<protein>
    <submittedName>
        <fullName evidence="2">Uncharacterized protein</fullName>
    </submittedName>
</protein>
<reference evidence="2" key="1">
    <citation type="journal article" date="2023" name="Insect Mol. Biol.">
        <title>Genome sequencing provides insights into the evolution of gene families encoding plant cell wall-degrading enzymes in longhorned beetles.</title>
        <authorList>
            <person name="Shin N.R."/>
            <person name="Okamura Y."/>
            <person name="Kirsch R."/>
            <person name="Pauchet Y."/>
        </authorList>
    </citation>
    <scope>NUCLEOTIDE SEQUENCE</scope>
    <source>
        <strain evidence="2">RBIC_L_NR</strain>
    </source>
</reference>
<feature type="region of interest" description="Disordered" evidence="1">
    <location>
        <begin position="256"/>
        <end position="284"/>
    </location>
</feature>
<dbReference type="AlphaFoldDB" id="A0AAV8X0B4"/>
<evidence type="ECO:0000313" key="2">
    <source>
        <dbReference type="EMBL" id="KAJ8931947.1"/>
    </source>
</evidence>